<evidence type="ECO:0000313" key="2">
    <source>
        <dbReference type="Proteomes" id="UP000499080"/>
    </source>
</evidence>
<sequence>MLKLSIIFRKPVKLYVFRTPKANHSYTAALKTVKNPDTPLEPILTLTETTDPKPSTSATRNEETITVKLSDWLALLKAHKLSGKRKDN</sequence>
<protein>
    <submittedName>
        <fullName evidence="1">Uncharacterized protein</fullName>
    </submittedName>
</protein>
<dbReference type="EMBL" id="BGPR01000182">
    <property type="protein sequence ID" value="GBM02668.1"/>
    <property type="molecule type" value="Genomic_DNA"/>
</dbReference>
<proteinExistence type="predicted"/>
<accession>A0A4Y2CFU1</accession>
<dbReference type="AlphaFoldDB" id="A0A4Y2CFU1"/>
<comment type="caution">
    <text evidence="1">The sequence shown here is derived from an EMBL/GenBank/DDBJ whole genome shotgun (WGS) entry which is preliminary data.</text>
</comment>
<name>A0A4Y2CFU1_ARAVE</name>
<reference evidence="1 2" key="1">
    <citation type="journal article" date="2019" name="Sci. Rep.">
        <title>Orb-weaving spider Araneus ventricosus genome elucidates the spidroin gene catalogue.</title>
        <authorList>
            <person name="Kono N."/>
            <person name="Nakamura H."/>
            <person name="Ohtoshi R."/>
            <person name="Moran D.A.P."/>
            <person name="Shinohara A."/>
            <person name="Yoshida Y."/>
            <person name="Fujiwara M."/>
            <person name="Mori M."/>
            <person name="Tomita M."/>
            <person name="Arakawa K."/>
        </authorList>
    </citation>
    <scope>NUCLEOTIDE SEQUENCE [LARGE SCALE GENOMIC DNA]</scope>
</reference>
<gene>
    <name evidence="1" type="ORF">AVEN_258963_1</name>
</gene>
<keyword evidence="2" id="KW-1185">Reference proteome</keyword>
<organism evidence="1 2">
    <name type="scientific">Araneus ventricosus</name>
    <name type="common">Orbweaver spider</name>
    <name type="synonym">Epeira ventricosa</name>
    <dbReference type="NCBI Taxonomy" id="182803"/>
    <lineage>
        <taxon>Eukaryota</taxon>
        <taxon>Metazoa</taxon>
        <taxon>Ecdysozoa</taxon>
        <taxon>Arthropoda</taxon>
        <taxon>Chelicerata</taxon>
        <taxon>Arachnida</taxon>
        <taxon>Araneae</taxon>
        <taxon>Araneomorphae</taxon>
        <taxon>Entelegynae</taxon>
        <taxon>Araneoidea</taxon>
        <taxon>Araneidae</taxon>
        <taxon>Araneus</taxon>
    </lineage>
</organism>
<evidence type="ECO:0000313" key="1">
    <source>
        <dbReference type="EMBL" id="GBM02668.1"/>
    </source>
</evidence>
<dbReference type="Proteomes" id="UP000499080">
    <property type="component" value="Unassembled WGS sequence"/>
</dbReference>